<comment type="caution">
    <text evidence="5">The sequence shown here is derived from an EMBL/GenBank/DDBJ whole genome shotgun (WGS) entry which is preliminary data.</text>
</comment>
<dbReference type="SUPFAM" id="SSF50156">
    <property type="entry name" value="PDZ domain-like"/>
    <property type="match status" value="1"/>
</dbReference>
<feature type="region of interest" description="Disordered" evidence="1">
    <location>
        <begin position="904"/>
        <end position="959"/>
    </location>
</feature>
<feature type="region of interest" description="Disordered" evidence="1">
    <location>
        <begin position="1931"/>
        <end position="1952"/>
    </location>
</feature>
<dbReference type="PROSITE" id="PS50106">
    <property type="entry name" value="PDZ"/>
    <property type="match status" value="1"/>
</dbReference>
<feature type="compositionally biased region" description="Basic and acidic residues" evidence="1">
    <location>
        <begin position="950"/>
        <end position="959"/>
    </location>
</feature>
<feature type="region of interest" description="Disordered" evidence="1">
    <location>
        <begin position="533"/>
        <end position="552"/>
    </location>
</feature>
<feature type="region of interest" description="Disordered" evidence="1">
    <location>
        <begin position="2174"/>
        <end position="2226"/>
    </location>
</feature>
<dbReference type="SUPFAM" id="SSF50729">
    <property type="entry name" value="PH domain-like"/>
    <property type="match status" value="1"/>
</dbReference>
<dbReference type="PROSITE" id="PS50004">
    <property type="entry name" value="C2"/>
    <property type="match status" value="1"/>
</dbReference>
<feature type="compositionally biased region" description="Polar residues" evidence="1">
    <location>
        <begin position="1648"/>
        <end position="1661"/>
    </location>
</feature>
<feature type="region of interest" description="Disordered" evidence="1">
    <location>
        <begin position="1545"/>
        <end position="1582"/>
    </location>
</feature>
<feature type="region of interest" description="Disordered" evidence="1">
    <location>
        <begin position="738"/>
        <end position="763"/>
    </location>
</feature>
<dbReference type="PROSITE" id="PS50010">
    <property type="entry name" value="DH_2"/>
    <property type="match status" value="1"/>
</dbReference>
<dbReference type="Pfam" id="PF00168">
    <property type="entry name" value="C2"/>
    <property type="match status" value="1"/>
</dbReference>
<feature type="compositionally biased region" description="Basic and acidic residues" evidence="1">
    <location>
        <begin position="1638"/>
        <end position="1647"/>
    </location>
</feature>
<feature type="region of interest" description="Disordered" evidence="1">
    <location>
        <begin position="2019"/>
        <end position="2118"/>
    </location>
</feature>
<dbReference type="PANTHER" id="PTHR46848:SF1">
    <property type="entry name" value="REGULATOR OF G-PROTEIN SIGNALING 3"/>
    <property type="match status" value="1"/>
</dbReference>
<name>A0ABQ7QIX0_PLUXY</name>
<evidence type="ECO:0000259" key="3">
    <source>
        <dbReference type="PROSITE" id="PS50010"/>
    </source>
</evidence>
<dbReference type="InterPro" id="IPR032057">
    <property type="entry name" value="DUF4799"/>
</dbReference>
<dbReference type="SMART" id="SM00325">
    <property type="entry name" value="RhoGEF"/>
    <property type="match status" value="1"/>
</dbReference>
<feature type="compositionally biased region" description="Low complexity" evidence="1">
    <location>
        <begin position="1140"/>
        <end position="1150"/>
    </location>
</feature>
<gene>
    <name evidence="5" type="ORF">JYU34_010780</name>
</gene>
<evidence type="ECO:0000259" key="2">
    <source>
        <dbReference type="PROSITE" id="PS50004"/>
    </source>
</evidence>
<keyword evidence="6" id="KW-1185">Reference proteome</keyword>
<proteinExistence type="predicted"/>
<feature type="domain" description="DH" evidence="3">
    <location>
        <begin position="1180"/>
        <end position="1366"/>
    </location>
</feature>
<dbReference type="PANTHER" id="PTHR46848">
    <property type="entry name" value="REGULATOR OF G-PROTEIN SIGNALING 3"/>
    <property type="match status" value="1"/>
</dbReference>
<dbReference type="Pfam" id="PF00621">
    <property type="entry name" value="RhoGEF"/>
    <property type="match status" value="1"/>
</dbReference>
<feature type="compositionally biased region" description="Polar residues" evidence="1">
    <location>
        <begin position="2380"/>
        <end position="2390"/>
    </location>
</feature>
<dbReference type="InterPro" id="IPR011993">
    <property type="entry name" value="PH-like_dom_sf"/>
</dbReference>
<organism evidence="5 6">
    <name type="scientific">Plutella xylostella</name>
    <name type="common">Diamondback moth</name>
    <name type="synonym">Plutella maculipennis</name>
    <dbReference type="NCBI Taxonomy" id="51655"/>
    <lineage>
        <taxon>Eukaryota</taxon>
        <taxon>Metazoa</taxon>
        <taxon>Ecdysozoa</taxon>
        <taxon>Arthropoda</taxon>
        <taxon>Hexapoda</taxon>
        <taxon>Insecta</taxon>
        <taxon>Pterygota</taxon>
        <taxon>Neoptera</taxon>
        <taxon>Endopterygota</taxon>
        <taxon>Lepidoptera</taxon>
        <taxon>Glossata</taxon>
        <taxon>Ditrysia</taxon>
        <taxon>Yponomeutoidea</taxon>
        <taxon>Plutellidae</taxon>
        <taxon>Plutella</taxon>
    </lineage>
</organism>
<feature type="region of interest" description="Disordered" evidence="1">
    <location>
        <begin position="2557"/>
        <end position="2584"/>
    </location>
</feature>
<sequence length="2606" mass="287580">MLKWAVYSKKNQDDQVKHTETDLSDQLNGPYFNRQIRRSLDAPSVKKSKKPSRYQRRSIGSTARKNNIKYVDKENINSIRSTPNYFKEGFVKKADGIALKDVSNITPTSTPGKNVDNRLYFVNDCKYDKPDLPPTPPTYSRRVREAKKRKLEMNSNNNNLNHSLVRNGCTTKSERRIVFTPDTTPRLTHSTSEPSLNDLSDKLSHSLISQRNSLILAQHTKAQCVSTTTTTSQGIVEIEYDEDLVLNCIEKPVTPPKNVGEIITLPIFGHHIFLENPLYFNKNETILTNIRPLKRTRKKSNEFESSFKSPSVDKKDAHSLVREGCSPVSMTPLSVKLADLRFSAMSTHSKSQRARFNPELTEYFPKIEHPYNIPFRDEEASTEMENKFILSKESINNETESTVSTTQMGDITLDKMIEDIIKSTKILRTKRRILTRPDESPIPEPVETNEVFVNSVEQSKGDIIKEARYVNLSRNNSVSPTNSPKATKIKPVHRVNERILKKLPLGCVILDDGDGYNEREVKTPEFVVPKPKLRSKDRKTNLSRSQSMSVTKSIEKGNLEQFTSESTPDLFSTIISDPHLRLKRQRCIRRKKSTASNESCKLKPSEPKSILTLEIGLPSPATALQNVSVTDAMTSYIEENEEHETSIPKRLSSSLKSNVSHSSVLSHHPCDENHKRPREMFGLTLENGIPSPITPISSLKRPSGKLSEERANKSSKLDDEFMSADAFTPVIEHKSSRRCLTYSPEEGSISSSEEKRSSVASNRLEQSADRFQLKGTIDLEIFTRNDVIDVHVIRCRDLQRPCGSTDDINAYAKVVISGLPDYPTLPSQRSIFQRTSVLYGKREPEFQRHLKLPLPTAVYDHQILHISVWHRDKKCRRSEFLGCVSFPLKDAVKGDLSGTYFLQSQVSGRGPEARGQEGRGQDRCPRDGSVTDGRQKMATDNVEGTSTNDDSAKENHYDKGLASNCTGSVVSGVPPAKGVTPALQKEADEHLFLRYLELDPPDDAAAPKKPARPGRTPFTTTKKLARGSAGGFGFTVIWTKPPRVERLAPGGAAERAGLKIGDYIVFVNNKNVVLYEQEEIRNLIKSAGPVLNLETFRRVPYNGTGPRPLPAPLAAPSLPPCSPPAAPRSPRAPPSPAAPARPATACSSTSQSLDRRKLHLPQVTFSKETLPLAPGLTTDARRRALMAVVAREQHYATTLQFGMIRFVSPLAERADLISLNDHQLLFQNIEEILRLTEDILEAVVQEESEFHTSTVVAVYLQKTPLFLSLYKKYCLGLKRADCVLVKKSKDPSGAFSRFCTSPPIPRRRPDITSLVHKPLEQFRELLRLMRAAVAAAGAGPYDALEKKQLQLIVEQLQHAYQDVTAGSGLMGLAGDGKPLLSVADLESRLVFTRCKPFVLSIPGRQWIFGGELSKVEGRAIRPYWALLFTDLLLFATVSRDRVLFVTEEPVALGSVSDAQFNVRKKAIEFRLILGRPGGDSPLVSCSPRTPFRTRTIVLRAPSIDLKAVWQSLLQRQIYRAHTMSTPLGSPLDSPDPQLTFSLATLDSQQRQTRRSSVETQTCAGGSATEGARSVRSKGSTLHLQRWMTQLPESEEMDPPDQEMETWSVEELRKRSKELNLLDVAELIPSAGDKGTSPGEKKDVDRSPSKSSNSGSQITVRTSPVVVDTIPVCRQCHKKCLSKPNSPLVSQRETPVPEKGKNEVSPQNSSSSKSKSPCSASCGNYKNRHLLERKNAIRLRPEDVPKAALKVIDSIEQSQRMLKSTSYDLKHESPVLSRCISRSPHNKSQLELRNNYLRSPSPSSSSRNNSPLSTSHTTCSSMVFNSSSNDLRMSSSNIPNQIQCVIAQEKYINEVKCVESITLTKNKGNSLHRNVPSPASVRKEQITRQKAENVLNKVLGMNIITKRENVGTCLKSMSVFLNDDSLHDDDYNPKVESRMRRSPRMGVSAVSKMNGDISKKTDRYEDVNANTRNSETSDDELELGPLMLMGLSAINPATHLMQVDPFKRSNSYSNTLVQSRPGSLGSIKSESPVPNISVVPPTPDFNSINKTDVHIDDSPDSPDLPEEPPYVSLKRYGTLSSLERFPSDETDDGNVPIRLNSEEPDSARNGTDASAAGAGGIMGWTARAGSFVVEKMNIFSYTESVPNTSQALKQPSFLERCLGVSDWKAALGTEEGCTTETGEGSGASGEDAWGTPSSGDLSDNLPDSEHGTLSSPTKSSSSYAGDDDTELMMDELLMAPTITGPTTLRPLLPRDIFRRRLEPLMEEECSDSGSEDNKPTPTNPEEQGSARGRSADVCCVAPPRPSSAFLTGARDGGADGAQLPASFVGGAVRGSPDRTPTNEVPSMLLPSVSRECAEAAAAGAAAAAAGARRDSASSASTPSTLDRTTIHNPPEPTPESHASTDPPATEAASPTAAAPSGDAAPQPERLTPRAEMRLALDQGKDMLADQEVSWGGASDHWSFRAACQRSLLRRVASADAVTVHVAPPPPGAPARPSRPAHRTAPHTTSHSSVYAWKVPESEKPMEMESLARVEAQTMRSRTHSLCQNGKIMGFLRRRASSDSPRREPLFGTPRPFSPRRTTEKQFEKRFWKQVMRRRESCGAISQI</sequence>
<evidence type="ECO:0000313" key="5">
    <source>
        <dbReference type="EMBL" id="KAG7303878.1"/>
    </source>
</evidence>
<dbReference type="Gene3D" id="2.30.42.10">
    <property type="match status" value="1"/>
</dbReference>
<feature type="domain" description="PDZ" evidence="4">
    <location>
        <begin position="1021"/>
        <end position="1099"/>
    </location>
</feature>
<dbReference type="Proteomes" id="UP000823941">
    <property type="component" value="Chromosome 15"/>
</dbReference>
<feature type="compositionally biased region" description="Low complexity" evidence="1">
    <location>
        <begin position="1704"/>
        <end position="1721"/>
    </location>
</feature>
<dbReference type="InterPro" id="IPR000008">
    <property type="entry name" value="C2_dom"/>
</dbReference>
<feature type="compositionally biased region" description="Basic and acidic residues" evidence="1">
    <location>
        <begin position="911"/>
        <end position="926"/>
    </location>
</feature>
<protein>
    <submittedName>
        <fullName evidence="5">Uncharacterized protein</fullName>
    </submittedName>
</protein>
<dbReference type="InterPro" id="IPR036034">
    <property type="entry name" value="PDZ_sf"/>
</dbReference>
<feature type="region of interest" description="Disordered" evidence="1">
    <location>
        <begin position="1000"/>
        <end position="1024"/>
    </location>
</feature>
<dbReference type="Pfam" id="PF16056">
    <property type="entry name" value="DUF4799"/>
    <property type="match status" value="1"/>
</dbReference>
<feature type="compositionally biased region" description="Polar residues" evidence="1">
    <location>
        <begin position="1682"/>
        <end position="1692"/>
    </location>
</feature>
<feature type="compositionally biased region" description="Pro residues" evidence="1">
    <location>
        <begin position="1107"/>
        <end position="1139"/>
    </location>
</feature>
<feature type="region of interest" description="Disordered" evidence="1">
    <location>
        <begin position="692"/>
        <end position="717"/>
    </location>
</feature>
<feature type="compositionally biased region" description="Polar residues" evidence="1">
    <location>
        <begin position="542"/>
        <end position="552"/>
    </location>
</feature>
<feature type="compositionally biased region" description="Polar residues" evidence="1">
    <location>
        <begin position="2019"/>
        <end position="2033"/>
    </location>
</feature>
<dbReference type="CDD" id="cd00136">
    <property type="entry name" value="PDZ_canonical"/>
    <property type="match status" value="1"/>
</dbReference>
<dbReference type="InterPro" id="IPR000219">
    <property type="entry name" value="DH_dom"/>
</dbReference>
<evidence type="ECO:0000313" key="6">
    <source>
        <dbReference type="Proteomes" id="UP000823941"/>
    </source>
</evidence>
<feature type="region of interest" description="Disordered" evidence="1">
    <location>
        <begin position="39"/>
        <end position="65"/>
    </location>
</feature>
<dbReference type="SMART" id="SM00228">
    <property type="entry name" value="PDZ"/>
    <property type="match status" value="1"/>
</dbReference>
<dbReference type="SUPFAM" id="SSF49562">
    <property type="entry name" value="C2 domain (Calcium/lipid-binding domain, CaLB)"/>
    <property type="match status" value="1"/>
</dbReference>
<feature type="region of interest" description="Disordered" evidence="1">
    <location>
        <begin position="1682"/>
        <end position="1723"/>
    </location>
</feature>
<dbReference type="Gene3D" id="2.60.40.150">
    <property type="entry name" value="C2 domain"/>
    <property type="match status" value="1"/>
</dbReference>
<feature type="region of interest" description="Disordered" evidence="1">
    <location>
        <begin position="1777"/>
        <end position="1818"/>
    </location>
</feature>
<reference evidence="5 6" key="1">
    <citation type="submission" date="2021-06" db="EMBL/GenBank/DDBJ databases">
        <title>A haploid diamondback moth (Plutella xylostella L.) genome assembly resolves 31 chromosomes and identifies a diamide resistance mutation.</title>
        <authorList>
            <person name="Ward C.M."/>
            <person name="Perry K.D."/>
            <person name="Baker G."/>
            <person name="Powis K."/>
            <person name="Heckel D.G."/>
            <person name="Baxter S.W."/>
        </authorList>
    </citation>
    <scope>NUCLEOTIDE SEQUENCE [LARGE SCALE GENOMIC DNA]</scope>
    <source>
        <strain evidence="5 6">LV</strain>
        <tissue evidence="5">Single pupa</tissue>
    </source>
</reference>
<accession>A0ABQ7QIX0</accession>
<feature type="region of interest" description="Disordered" evidence="1">
    <location>
        <begin position="2265"/>
        <end position="2437"/>
    </location>
</feature>
<feature type="compositionally biased region" description="Low complexity" evidence="1">
    <location>
        <begin position="2402"/>
        <end position="2424"/>
    </location>
</feature>
<dbReference type="InterPro" id="IPR001478">
    <property type="entry name" value="PDZ"/>
</dbReference>
<feature type="compositionally biased region" description="Basic and acidic residues" evidence="1">
    <location>
        <begin position="706"/>
        <end position="717"/>
    </location>
</feature>
<feature type="region of interest" description="Disordered" evidence="1">
    <location>
        <begin position="1107"/>
        <end position="1153"/>
    </location>
</feature>
<feature type="domain" description="C2" evidence="2">
    <location>
        <begin position="769"/>
        <end position="901"/>
    </location>
</feature>
<feature type="region of interest" description="Disordered" evidence="1">
    <location>
        <begin position="2482"/>
        <end position="2510"/>
    </location>
</feature>
<dbReference type="InterPro" id="IPR035892">
    <property type="entry name" value="C2_domain_sf"/>
</dbReference>
<dbReference type="Gene3D" id="1.20.900.10">
    <property type="entry name" value="Dbl homology (DH) domain"/>
    <property type="match status" value="1"/>
</dbReference>
<dbReference type="Gene3D" id="2.30.29.30">
    <property type="entry name" value="Pleckstrin-homology domain (PH domain)/Phosphotyrosine-binding domain (PTB)"/>
    <property type="match status" value="1"/>
</dbReference>
<dbReference type="Pfam" id="PF00595">
    <property type="entry name" value="PDZ"/>
    <property type="match status" value="1"/>
</dbReference>
<feature type="compositionally biased region" description="Basic residues" evidence="1">
    <location>
        <begin position="46"/>
        <end position="56"/>
    </location>
</feature>
<feature type="compositionally biased region" description="Low complexity" evidence="1">
    <location>
        <begin position="2357"/>
        <end position="2379"/>
    </location>
</feature>
<dbReference type="SUPFAM" id="SSF48065">
    <property type="entry name" value="DBL homology domain (DH-domain)"/>
    <property type="match status" value="1"/>
</dbReference>
<evidence type="ECO:0000256" key="1">
    <source>
        <dbReference type="SAM" id="MobiDB-lite"/>
    </source>
</evidence>
<feature type="compositionally biased region" description="Low complexity" evidence="1">
    <location>
        <begin position="1796"/>
        <end position="1812"/>
    </location>
</feature>
<evidence type="ECO:0000259" key="4">
    <source>
        <dbReference type="PROSITE" id="PS50106"/>
    </source>
</evidence>
<feature type="region of interest" description="Disordered" evidence="1">
    <location>
        <begin position="1627"/>
        <end position="1661"/>
    </location>
</feature>
<feature type="compositionally biased region" description="Basic and acidic residues" evidence="1">
    <location>
        <begin position="2558"/>
        <end position="2567"/>
    </location>
</feature>
<dbReference type="EMBL" id="JAHIBW010000015">
    <property type="protein sequence ID" value="KAG7303878.1"/>
    <property type="molecule type" value="Genomic_DNA"/>
</dbReference>
<dbReference type="InterPro" id="IPR035899">
    <property type="entry name" value="DBL_dom_sf"/>
</dbReference>
<dbReference type="SMART" id="SM00239">
    <property type="entry name" value="C2"/>
    <property type="match status" value="1"/>
</dbReference>